<comment type="caution">
    <text evidence="4">The sequence shown here is derived from an EMBL/GenBank/DDBJ whole genome shotgun (WGS) entry which is preliminary data.</text>
</comment>
<dbReference type="GO" id="GO:0016787">
    <property type="term" value="F:hydrolase activity"/>
    <property type="evidence" value="ECO:0007669"/>
    <property type="project" value="UniProtKB-KW"/>
</dbReference>
<dbReference type="InterPro" id="IPR050582">
    <property type="entry name" value="HAD-like_SerB"/>
</dbReference>
<evidence type="ECO:0000256" key="2">
    <source>
        <dbReference type="ARBA" id="ARBA00022801"/>
    </source>
</evidence>
<keyword evidence="5" id="KW-1185">Reference proteome</keyword>
<dbReference type="NCBIfam" id="TIGR01490">
    <property type="entry name" value="HAD-SF-IB-hyp1"/>
    <property type="match status" value="1"/>
</dbReference>
<keyword evidence="3" id="KW-0460">Magnesium</keyword>
<organism evidence="4 5">
    <name type="scientific">Kordiimonas lipolytica</name>
    <dbReference type="NCBI Taxonomy" id="1662421"/>
    <lineage>
        <taxon>Bacteria</taxon>
        <taxon>Pseudomonadati</taxon>
        <taxon>Pseudomonadota</taxon>
        <taxon>Alphaproteobacteria</taxon>
        <taxon>Kordiimonadales</taxon>
        <taxon>Kordiimonadaceae</taxon>
        <taxon>Kordiimonas</taxon>
    </lineage>
</organism>
<dbReference type="Gene3D" id="1.20.1440.100">
    <property type="entry name" value="SG protein - dephosphorylation function"/>
    <property type="match status" value="1"/>
</dbReference>
<evidence type="ECO:0000256" key="1">
    <source>
        <dbReference type="ARBA" id="ARBA00022723"/>
    </source>
</evidence>
<proteinExistence type="predicted"/>
<dbReference type="PANTHER" id="PTHR43344:SF13">
    <property type="entry name" value="PHOSPHATASE RV3661-RELATED"/>
    <property type="match status" value="1"/>
</dbReference>
<evidence type="ECO:0000256" key="3">
    <source>
        <dbReference type="ARBA" id="ARBA00022842"/>
    </source>
</evidence>
<dbReference type="NCBIfam" id="TIGR01488">
    <property type="entry name" value="HAD-SF-IB"/>
    <property type="match status" value="1"/>
</dbReference>
<dbReference type="SUPFAM" id="SSF56784">
    <property type="entry name" value="HAD-like"/>
    <property type="match status" value="1"/>
</dbReference>
<dbReference type="InterPro" id="IPR023214">
    <property type="entry name" value="HAD_sf"/>
</dbReference>
<dbReference type="PANTHER" id="PTHR43344">
    <property type="entry name" value="PHOSPHOSERINE PHOSPHATASE"/>
    <property type="match status" value="1"/>
</dbReference>
<dbReference type="EMBL" id="JBHSCR010000014">
    <property type="protein sequence ID" value="MFC4348853.1"/>
    <property type="molecule type" value="Genomic_DNA"/>
</dbReference>
<dbReference type="Gene3D" id="3.40.50.1000">
    <property type="entry name" value="HAD superfamily/HAD-like"/>
    <property type="match status" value="1"/>
</dbReference>
<name>A0ABV8UEG2_9PROT</name>
<accession>A0ABV8UEG2</accession>
<gene>
    <name evidence="4" type="ORF">ACFO5Q_13450</name>
</gene>
<dbReference type="Proteomes" id="UP001595776">
    <property type="component" value="Unassembled WGS sequence"/>
</dbReference>
<protein>
    <submittedName>
        <fullName evidence="4">HAD family hydrolase</fullName>
    </submittedName>
</protein>
<dbReference type="RefSeq" id="WP_068143461.1">
    <property type="nucleotide sequence ID" value="NZ_JBHSCR010000014.1"/>
</dbReference>
<keyword evidence="2 4" id="KW-0378">Hydrolase</keyword>
<sequence length="222" mass="25102">MQRQRLVIFDLDRTIIRFGSYTPFLLWYAWHYAPHRLLLTPVMLLVMAAYKLKAFSRSRLKEVMFHLLVGTKPLAHLEGAADAFANMIVRGKCYTDALSAISRHKAQGDILVLATASYAFYAAPIANKLGFNHLVATRLETRNGMVIPRIQGDNCYGDAKRAMVQQLIQGQKLGGLETLFYTDDHSDIPTLDLVDSAVAVNPTRKLRQYASQHDRVETAIWH</sequence>
<dbReference type="InterPro" id="IPR006385">
    <property type="entry name" value="HAD_hydro_SerB1"/>
</dbReference>
<evidence type="ECO:0000313" key="4">
    <source>
        <dbReference type="EMBL" id="MFC4348853.1"/>
    </source>
</evidence>
<dbReference type="InterPro" id="IPR036412">
    <property type="entry name" value="HAD-like_sf"/>
</dbReference>
<reference evidence="5" key="1">
    <citation type="journal article" date="2019" name="Int. J. Syst. Evol. Microbiol.">
        <title>The Global Catalogue of Microorganisms (GCM) 10K type strain sequencing project: providing services to taxonomists for standard genome sequencing and annotation.</title>
        <authorList>
            <consortium name="The Broad Institute Genomics Platform"/>
            <consortium name="The Broad Institute Genome Sequencing Center for Infectious Disease"/>
            <person name="Wu L."/>
            <person name="Ma J."/>
        </authorList>
    </citation>
    <scope>NUCLEOTIDE SEQUENCE [LARGE SCALE GENOMIC DNA]</scope>
    <source>
        <strain evidence="5">CGMCC 1.15304</strain>
    </source>
</reference>
<dbReference type="Pfam" id="PF12710">
    <property type="entry name" value="HAD"/>
    <property type="match status" value="1"/>
</dbReference>
<keyword evidence="1" id="KW-0479">Metal-binding</keyword>
<evidence type="ECO:0000313" key="5">
    <source>
        <dbReference type="Proteomes" id="UP001595776"/>
    </source>
</evidence>